<reference evidence="2" key="1">
    <citation type="journal article" date="2022" name="ISME J.">
        <title>Identification of active gaseous-alkane degraders at natural gas seeps.</title>
        <authorList>
            <person name="Farhan Ul Haque M."/>
            <person name="Hernandez M."/>
            <person name="Crombie A.T."/>
            <person name="Murrell J.C."/>
        </authorList>
    </citation>
    <scope>NUCLEOTIDE SEQUENCE</scope>
    <source>
        <strain evidence="2">PC2</strain>
    </source>
</reference>
<protein>
    <submittedName>
        <fullName evidence="2">MbcA/ParS/Xre antitoxin family protein</fullName>
    </submittedName>
</protein>
<evidence type="ECO:0000313" key="2">
    <source>
        <dbReference type="EMBL" id="MCI4684971.1"/>
    </source>
</evidence>
<accession>A0ABS9ZBR3</accession>
<sequence length="124" mass="13264">MRTELGAPLIAGFIDEGGHVAVQRIAESFGMSKGQLAETVGLGRETFHKSARTNAVKTQSRVREMLEIVSRISTWAGGQNQAMAWYRAQPIAAFGGRTAEALVKSGQAAAVRDYLDHLAMGGFA</sequence>
<evidence type="ECO:0000313" key="3">
    <source>
        <dbReference type="Proteomes" id="UP001139104"/>
    </source>
</evidence>
<feature type="domain" description="Antitoxin Xre/MbcA/ParS-like toxin-binding" evidence="1">
    <location>
        <begin position="76"/>
        <end position="119"/>
    </location>
</feature>
<evidence type="ECO:0000259" key="1">
    <source>
        <dbReference type="Pfam" id="PF09722"/>
    </source>
</evidence>
<dbReference type="Pfam" id="PF09722">
    <property type="entry name" value="Xre_MbcA_ParS_C"/>
    <property type="match status" value="1"/>
</dbReference>
<organism evidence="2 3">
    <name type="scientific">Candidatus Rhodoblastus alkanivorans</name>
    <dbReference type="NCBI Taxonomy" id="2954117"/>
    <lineage>
        <taxon>Bacteria</taxon>
        <taxon>Pseudomonadati</taxon>
        <taxon>Pseudomonadota</taxon>
        <taxon>Alphaproteobacteria</taxon>
        <taxon>Hyphomicrobiales</taxon>
        <taxon>Rhodoblastaceae</taxon>
        <taxon>Rhodoblastus</taxon>
    </lineage>
</organism>
<dbReference type="InterPro" id="IPR024467">
    <property type="entry name" value="Xre/MbcA/ParS-like_toxin-bd"/>
</dbReference>
<dbReference type="RefSeq" id="WP_243069052.1">
    <property type="nucleotide sequence ID" value="NZ_JAIVFK010000051.1"/>
</dbReference>
<dbReference type="Proteomes" id="UP001139104">
    <property type="component" value="Unassembled WGS sequence"/>
</dbReference>
<dbReference type="EMBL" id="JAIVFP010000002">
    <property type="protein sequence ID" value="MCI4684971.1"/>
    <property type="molecule type" value="Genomic_DNA"/>
</dbReference>
<keyword evidence="3" id="KW-1185">Reference proteome</keyword>
<proteinExistence type="predicted"/>
<comment type="caution">
    <text evidence="2">The sequence shown here is derived from an EMBL/GenBank/DDBJ whole genome shotgun (WGS) entry which is preliminary data.</text>
</comment>
<name>A0ABS9ZBR3_9HYPH</name>
<gene>
    <name evidence="2" type="ORF">K2U94_19725</name>
</gene>